<dbReference type="Proteomes" id="UP000191025">
    <property type="component" value="Unassembled WGS sequence"/>
</dbReference>
<organism evidence="1 3">
    <name type="scientific">Moraxella lacunata</name>
    <dbReference type="NCBI Taxonomy" id="477"/>
    <lineage>
        <taxon>Bacteria</taxon>
        <taxon>Pseudomonadati</taxon>
        <taxon>Pseudomonadota</taxon>
        <taxon>Gammaproteobacteria</taxon>
        <taxon>Moraxellales</taxon>
        <taxon>Moraxellaceae</taxon>
        <taxon>Moraxella</taxon>
    </lineage>
</organism>
<dbReference type="Proteomes" id="UP000254107">
    <property type="component" value="Unassembled WGS sequence"/>
</dbReference>
<proteinExistence type="predicted"/>
<evidence type="ECO:0000313" key="1">
    <source>
        <dbReference type="EMBL" id="OPH34590.1"/>
    </source>
</evidence>
<evidence type="ECO:0000313" key="3">
    <source>
        <dbReference type="Proteomes" id="UP000191025"/>
    </source>
</evidence>
<evidence type="ECO:0000313" key="2">
    <source>
        <dbReference type="EMBL" id="STY99954.1"/>
    </source>
</evidence>
<protein>
    <submittedName>
        <fullName evidence="1">Uncharacterized protein</fullName>
    </submittedName>
</protein>
<dbReference type="RefSeq" id="WP_062499122.1">
    <property type="nucleotide sequence ID" value="NZ_MXAN01000082.1"/>
</dbReference>
<dbReference type="EMBL" id="UGQC01000001">
    <property type="protein sequence ID" value="STY99954.1"/>
    <property type="molecule type" value="Genomic_DNA"/>
</dbReference>
<evidence type="ECO:0000313" key="4">
    <source>
        <dbReference type="Proteomes" id="UP000254107"/>
    </source>
</evidence>
<name>A0A1V4GQ72_MORLA</name>
<sequence>MQLTTIKQNDGIFIQIPKHIMKDMDKIVSSFDDNTHQIHIAFYPKQETNISPEVQQLSGSLNAYIGTDADVIADDEKAFLQSLLDDDNRIKAGQ</sequence>
<reference evidence="2 4" key="3">
    <citation type="submission" date="2018-06" db="EMBL/GenBank/DDBJ databases">
        <authorList>
            <consortium name="Pathogen Informatics"/>
            <person name="Doyle S."/>
        </authorList>
    </citation>
    <scope>NUCLEOTIDE SEQUENCE [LARGE SCALE GENOMIC DNA]</scope>
    <source>
        <strain evidence="2 4">NCTC7911</strain>
    </source>
</reference>
<accession>A0A1V4GQ72</accession>
<dbReference type="GeneID" id="302269937"/>
<reference evidence="3" key="1">
    <citation type="submission" date="2017-03" db="EMBL/GenBank/DDBJ databases">
        <title>Draft genome sequence of Moraxella equi CCUG 4950T type strain.</title>
        <authorList>
            <person name="Salva-Serra F."/>
            <person name="Engstrom-Jakobsson H."/>
            <person name="Thorell K."/>
            <person name="Jaen-Luchoro D."/>
            <person name="Gonzales-Siles L."/>
            <person name="Karlsson R."/>
            <person name="Yazdan S."/>
            <person name="Boulund F."/>
            <person name="Johnning A."/>
            <person name="Engstrand L."/>
            <person name="Kristiansson E."/>
            <person name="Moore E."/>
        </authorList>
    </citation>
    <scope>NUCLEOTIDE SEQUENCE [LARGE SCALE GENOMIC DNA]</scope>
    <source>
        <strain evidence="3">CCUG 4441</strain>
    </source>
</reference>
<dbReference type="AlphaFoldDB" id="A0A1V4GQ72"/>
<keyword evidence="4" id="KW-1185">Reference proteome</keyword>
<gene>
    <name evidence="1" type="ORF">B5J94_11175</name>
    <name evidence="2" type="ORF">NCTC7911_01336</name>
</gene>
<reference evidence="1" key="2">
    <citation type="submission" date="2017-03" db="EMBL/GenBank/DDBJ databases">
        <authorList>
            <person name="Afonso C.L."/>
            <person name="Miller P.J."/>
            <person name="Scott M.A."/>
            <person name="Spackman E."/>
            <person name="Goraichik I."/>
            <person name="Dimitrov K.M."/>
            <person name="Suarez D.L."/>
            <person name="Swayne D.E."/>
        </authorList>
    </citation>
    <scope>NUCLEOTIDE SEQUENCE</scope>
    <source>
        <strain evidence="1">CCUG 4441</strain>
    </source>
</reference>
<dbReference type="EMBL" id="MXAN01000082">
    <property type="protein sequence ID" value="OPH34590.1"/>
    <property type="molecule type" value="Genomic_DNA"/>
</dbReference>